<evidence type="ECO:0000313" key="1">
    <source>
        <dbReference type="EMBL" id="KUK78035.1"/>
    </source>
</evidence>
<comment type="caution">
    <text evidence="1">The sequence shown here is derived from an EMBL/GenBank/DDBJ whole genome shotgun (WGS) entry which is preliminary data.</text>
</comment>
<protein>
    <submittedName>
        <fullName evidence="1">DNA polymerase III, delta subunit</fullName>
    </submittedName>
</protein>
<dbReference type="AlphaFoldDB" id="A0A101HJN7"/>
<feature type="non-terminal residue" evidence="1">
    <location>
        <position position="1"/>
    </location>
</feature>
<dbReference type="Proteomes" id="UP000054092">
    <property type="component" value="Unassembled WGS sequence"/>
</dbReference>
<accession>A0A101HJN7</accession>
<reference evidence="2" key="1">
    <citation type="journal article" date="2015" name="MBio">
        <title>Genome-Resolved Metagenomic Analysis Reveals Roles for Candidate Phyla and Other Microbial Community Members in Biogeochemical Transformations in Oil Reservoirs.</title>
        <authorList>
            <person name="Hu P."/>
            <person name="Tom L."/>
            <person name="Singh A."/>
            <person name="Thomas B.C."/>
            <person name="Baker B.J."/>
            <person name="Piceno Y.M."/>
            <person name="Andersen G.L."/>
            <person name="Banfield J.F."/>
        </authorList>
    </citation>
    <scope>NUCLEOTIDE SEQUENCE [LARGE SCALE GENOMIC DNA]</scope>
</reference>
<name>A0A101HJN7_9BACT</name>
<evidence type="ECO:0000313" key="2">
    <source>
        <dbReference type="Proteomes" id="UP000054092"/>
    </source>
</evidence>
<proteinExistence type="predicted"/>
<sequence>LNIDVESEKHIFVLPKPWEDDKWQLHTMKIAKLIGKTISRAAAEVILSRVGKKEFRILRELEKLSVLSPEIDEKTVEKFIDFDIATEVEFLAVCFLSNDESFLSFAKESSVPFTYFSSVLAKLAIDLGTILEKRKGRTGVTWTEIKDISSSTGIASARVAKLLGYSFSNMREKRVNLSLLHSRLFLKNLIVFLQELDESIKNGQSNQQLSFFQLVGESSNLK</sequence>
<gene>
    <name evidence="1" type="ORF">XD94_1860</name>
</gene>
<dbReference type="EMBL" id="LGGP01000423">
    <property type="protein sequence ID" value="KUK78035.1"/>
    <property type="molecule type" value="Genomic_DNA"/>
</dbReference>
<organism evidence="1 2">
    <name type="scientific">Mesotoga prima</name>
    <dbReference type="NCBI Taxonomy" id="1184387"/>
    <lineage>
        <taxon>Bacteria</taxon>
        <taxon>Thermotogati</taxon>
        <taxon>Thermotogota</taxon>
        <taxon>Thermotogae</taxon>
        <taxon>Kosmotogales</taxon>
        <taxon>Kosmotogaceae</taxon>
        <taxon>Mesotoga</taxon>
    </lineage>
</organism>
<dbReference type="PATRIC" id="fig|1184387.3.peg.333"/>